<gene>
    <name evidence="1" type="ORF">MNBD_BACTEROID05-1346</name>
</gene>
<protein>
    <submittedName>
        <fullName evidence="1">Uncharacterized protein</fullName>
    </submittedName>
</protein>
<organism evidence="1">
    <name type="scientific">hydrothermal vent metagenome</name>
    <dbReference type="NCBI Taxonomy" id="652676"/>
    <lineage>
        <taxon>unclassified sequences</taxon>
        <taxon>metagenomes</taxon>
        <taxon>ecological metagenomes</taxon>
    </lineage>
</organism>
<dbReference type="AlphaFoldDB" id="A0A3B0TH01"/>
<sequence length="50" mass="5460">AHPVNTMKRGFSITRDARGNVIRSVKAIAPESVLKTELVDGIIKSKVELN</sequence>
<feature type="non-terminal residue" evidence="1">
    <location>
        <position position="1"/>
    </location>
</feature>
<dbReference type="EMBL" id="UOEN01000111">
    <property type="protein sequence ID" value="VAW12577.1"/>
    <property type="molecule type" value="Genomic_DNA"/>
</dbReference>
<evidence type="ECO:0000313" key="1">
    <source>
        <dbReference type="EMBL" id="VAW12577.1"/>
    </source>
</evidence>
<proteinExistence type="predicted"/>
<accession>A0A3B0TH01</accession>
<name>A0A3B0TH01_9ZZZZ</name>
<reference evidence="1" key="1">
    <citation type="submission" date="2018-06" db="EMBL/GenBank/DDBJ databases">
        <authorList>
            <person name="Zhirakovskaya E."/>
        </authorList>
    </citation>
    <scope>NUCLEOTIDE SEQUENCE</scope>
</reference>